<keyword evidence="4" id="KW-1185">Reference proteome</keyword>
<dbReference type="EMBL" id="CM000881">
    <property type="protein sequence ID" value="KQK06839.1"/>
    <property type="molecule type" value="Genomic_DNA"/>
</dbReference>
<accession>A0A0Q3G638</accession>
<gene>
    <name evidence="2" type="ORF">BRADI_2g30485v3</name>
</gene>
<feature type="compositionally biased region" description="Basic and acidic residues" evidence="1">
    <location>
        <begin position="8"/>
        <end position="21"/>
    </location>
</feature>
<dbReference type="Proteomes" id="UP000008810">
    <property type="component" value="Chromosome 2"/>
</dbReference>
<reference evidence="2 3" key="1">
    <citation type="journal article" date="2010" name="Nature">
        <title>Genome sequencing and analysis of the model grass Brachypodium distachyon.</title>
        <authorList>
            <consortium name="International Brachypodium Initiative"/>
        </authorList>
    </citation>
    <scope>NUCLEOTIDE SEQUENCE [LARGE SCALE GENOMIC DNA]</scope>
    <source>
        <strain evidence="2 3">Bd21</strain>
    </source>
</reference>
<dbReference type="InParanoid" id="A0A0Q3G638"/>
<protein>
    <submittedName>
        <fullName evidence="2 3">Uncharacterized protein</fullName>
    </submittedName>
</protein>
<organism evidence="2">
    <name type="scientific">Brachypodium distachyon</name>
    <name type="common">Purple false brome</name>
    <name type="synonym">Trachynia distachya</name>
    <dbReference type="NCBI Taxonomy" id="15368"/>
    <lineage>
        <taxon>Eukaryota</taxon>
        <taxon>Viridiplantae</taxon>
        <taxon>Streptophyta</taxon>
        <taxon>Embryophyta</taxon>
        <taxon>Tracheophyta</taxon>
        <taxon>Spermatophyta</taxon>
        <taxon>Magnoliopsida</taxon>
        <taxon>Liliopsida</taxon>
        <taxon>Poales</taxon>
        <taxon>Poaceae</taxon>
        <taxon>BOP clade</taxon>
        <taxon>Pooideae</taxon>
        <taxon>Stipodae</taxon>
        <taxon>Brachypodieae</taxon>
        <taxon>Brachypodium</taxon>
    </lineage>
</organism>
<dbReference type="AlphaFoldDB" id="A0A0Q3G638"/>
<evidence type="ECO:0000313" key="3">
    <source>
        <dbReference type="EnsemblPlants" id="KQK06839"/>
    </source>
</evidence>
<reference evidence="3" key="3">
    <citation type="submission" date="2018-08" db="UniProtKB">
        <authorList>
            <consortium name="EnsemblPlants"/>
        </authorList>
    </citation>
    <scope>IDENTIFICATION</scope>
    <source>
        <strain evidence="3">cv. Bd21</strain>
    </source>
</reference>
<name>A0A0Q3G638_BRADI</name>
<dbReference type="Gramene" id="KQK06839">
    <property type="protein sequence ID" value="KQK06839"/>
    <property type="gene ID" value="BRADI_2g30485v3"/>
</dbReference>
<sequence length="118" mass="12730">MSPLCVKSDTKPRSAPRRELYARGWRPSSSRDGRGHPPRGSDSGVSPPNGIRSPAALLTTGHTSRGRGHPPRRSRRRSSGGGTGAREEEGLSSADEELLPPCPVLLPDVFFFIFVSIK</sequence>
<reference evidence="2" key="2">
    <citation type="submission" date="2017-06" db="EMBL/GenBank/DDBJ databases">
        <title>WGS assembly of Brachypodium distachyon.</title>
        <authorList>
            <consortium name="The International Brachypodium Initiative"/>
            <person name="Lucas S."/>
            <person name="Harmon-Smith M."/>
            <person name="Lail K."/>
            <person name="Tice H."/>
            <person name="Grimwood J."/>
            <person name="Bruce D."/>
            <person name="Barry K."/>
            <person name="Shu S."/>
            <person name="Lindquist E."/>
            <person name="Wang M."/>
            <person name="Pitluck S."/>
            <person name="Vogel J.P."/>
            <person name="Garvin D.F."/>
            <person name="Mockler T.C."/>
            <person name="Schmutz J."/>
            <person name="Rokhsar D."/>
            <person name="Bevan M.W."/>
        </authorList>
    </citation>
    <scope>NUCLEOTIDE SEQUENCE</scope>
    <source>
        <strain evidence="2">Bd21</strain>
    </source>
</reference>
<evidence type="ECO:0000313" key="4">
    <source>
        <dbReference type="Proteomes" id="UP000008810"/>
    </source>
</evidence>
<feature type="region of interest" description="Disordered" evidence="1">
    <location>
        <begin position="1"/>
        <end position="100"/>
    </location>
</feature>
<evidence type="ECO:0000256" key="1">
    <source>
        <dbReference type="SAM" id="MobiDB-lite"/>
    </source>
</evidence>
<evidence type="ECO:0000313" key="2">
    <source>
        <dbReference type="EMBL" id="KQK06839.1"/>
    </source>
</evidence>
<dbReference type="EnsemblPlants" id="KQK06839">
    <property type="protein sequence ID" value="KQK06839"/>
    <property type="gene ID" value="BRADI_2g30485v3"/>
</dbReference>
<proteinExistence type="predicted"/>
<feature type="compositionally biased region" description="Basic residues" evidence="1">
    <location>
        <begin position="64"/>
        <end position="78"/>
    </location>
</feature>